<dbReference type="EMBL" id="CP134050">
    <property type="protein sequence ID" value="WNC14369.1"/>
    <property type="molecule type" value="Genomic_DNA"/>
</dbReference>
<reference evidence="7 8" key="1">
    <citation type="submission" date="2023-09" db="EMBL/GenBank/DDBJ databases">
        <title>Complete Genome and Methylome dissection of Bacillus brevis NEB573 original source of BbsI restriction endonuclease.</title>
        <authorList>
            <person name="Fomenkov A."/>
            <person name="Roberts R.D."/>
        </authorList>
    </citation>
    <scope>NUCLEOTIDE SEQUENCE [LARGE SCALE GENOMIC DNA]</scope>
    <source>
        <strain evidence="7 8">NEB573</strain>
    </source>
</reference>
<dbReference type="Proteomes" id="UP001256827">
    <property type="component" value="Chromosome"/>
</dbReference>
<evidence type="ECO:0000256" key="4">
    <source>
        <dbReference type="ARBA" id="ARBA00022729"/>
    </source>
</evidence>
<dbReference type="InterPro" id="IPR051313">
    <property type="entry name" value="Bact_iron-sidero_bind"/>
</dbReference>
<evidence type="ECO:0000256" key="5">
    <source>
        <dbReference type="SAM" id="MobiDB-lite"/>
    </source>
</evidence>
<dbReference type="Pfam" id="PF01497">
    <property type="entry name" value="Peripla_BP_2"/>
    <property type="match status" value="1"/>
</dbReference>
<accession>A0ABY9T4D8</accession>
<evidence type="ECO:0000256" key="1">
    <source>
        <dbReference type="ARBA" id="ARBA00004196"/>
    </source>
</evidence>
<comment type="similarity">
    <text evidence="2">Belongs to the bacterial solute-binding protein 8 family.</text>
</comment>
<proteinExistence type="inferred from homology"/>
<name>A0ABY9T4D8_BREBE</name>
<organism evidence="7 8">
    <name type="scientific">Brevibacillus brevis</name>
    <name type="common">Bacillus brevis</name>
    <dbReference type="NCBI Taxonomy" id="1393"/>
    <lineage>
        <taxon>Bacteria</taxon>
        <taxon>Bacillati</taxon>
        <taxon>Bacillota</taxon>
        <taxon>Bacilli</taxon>
        <taxon>Bacillales</taxon>
        <taxon>Paenibacillaceae</taxon>
        <taxon>Brevibacillus</taxon>
    </lineage>
</organism>
<dbReference type="InterPro" id="IPR002491">
    <property type="entry name" value="ABC_transptr_periplasmic_BD"/>
</dbReference>
<dbReference type="RefSeq" id="WP_310766333.1">
    <property type="nucleotide sequence ID" value="NZ_CP134050.1"/>
</dbReference>
<evidence type="ECO:0000313" key="7">
    <source>
        <dbReference type="EMBL" id="WNC14369.1"/>
    </source>
</evidence>
<dbReference type="Gene3D" id="3.40.50.1980">
    <property type="entry name" value="Nitrogenase molybdenum iron protein domain"/>
    <property type="match status" value="2"/>
</dbReference>
<dbReference type="PROSITE" id="PS51257">
    <property type="entry name" value="PROKAR_LIPOPROTEIN"/>
    <property type="match status" value="1"/>
</dbReference>
<dbReference type="CDD" id="cd01146">
    <property type="entry name" value="FhuD"/>
    <property type="match status" value="1"/>
</dbReference>
<evidence type="ECO:0000259" key="6">
    <source>
        <dbReference type="PROSITE" id="PS50983"/>
    </source>
</evidence>
<sequence>MFSRTYWATGGKAFVAVMMALMLIVTGCGGGGQATEQKPAEQKTEQQAAGGSNASEQSYTVKHAMGETTIKGTPQRIVMLTNQGEETLIALGIKPVGAVGSTVDPTKFFDFVSKDLEGAKLVGTEGQPNLEAIAALKPDLILGMKFRHEKIYQQLSAIAPTVFVEEPRGDWKENFMLYAEAVNKKAEGEKILADWNKRVEDFKAKAGDKLNTKVSVVRFMPGKVRIYYKNTFTGAIFQDLGLARPAAQDKDDFAAEVTKERIPEMDGDIMFYFTYETGKGEASKLEQEWTNDPLWKNLNVVKAGKAFKVDDTIWNTSGGVIAANKVLDELEGYIIGK</sequence>
<protein>
    <submittedName>
        <fullName evidence="7">Iron-siderophore ABC transporter substrate-binding protein</fullName>
    </submittedName>
</protein>
<dbReference type="PROSITE" id="PS50983">
    <property type="entry name" value="FE_B12_PBP"/>
    <property type="match status" value="1"/>
</dbReference>
<dbReference type="PANTHER" id="PTHR30532">
    <property type="entry name" value="IRON III DICITRATE-BINDING PERIPLASMIC PROTEIN"/>
    <property type="match status" value="1"/>
</dbReference>
<gene>
    <name evidence="7" type="ORF">RGB73_27480</name>
</gene>
<evidence type="ECO:0000256" key="2">
    <source>
        <dbReference type="ARBA" id="ARBA00008814"/>
    </source>
</evidence>
<feature type="compositionally biased region" description="Polar residues" evidence="5">
    <location>
        <begin position="45"/>
        <end position="56"/>
    </location>
</feature>
<keyword evidence="4" id="KW-0732">Signal</keyword>
<keyword evidence="8" id="KW-1185">Reference proteome</keyword>
<evidence type="ECO:0000313" key="8">
    <source>
        <dbReference type="Proteomes" id="UP001256827"/>
    </source>
</evidence>
<comment type="subcellular location">
    <subcellularLocation>
        <location evidence="1">Cell envelope</location>
    </subcellularLocation>
</comment>
<feature type="domain" description="Fe/B12 periplasmic-binding" evidence="6">
    <location>
        <begin position="76"/>
        <end position="337"/>
    </location>
</feature>
<keyword evidence="3" id="KW-0813">Transport</keyword>
<evidence type="ECO:0000256" key="3">
    <source>
        <dbReference type="ARBA" id="ARBA00022448"/>
    </source>
</evidence>
<dbReference type="PANTHER" id="PTHR30532:SF21">
    <property type="entry name" value="SIDEROPHORE-BINDING LIPOPROTEIN YFIY-RELATED"/>
    <property type="match status" value="1"/>
</dbReference>
<feature type="region of interest" description="Disordered" evidence="5">
    <location>
        <begin position="32"/>
        <end position="56"/>
    </location>
</feature>
<dbReference type="SUPFAM" id="SSF53807">
    <property type="entry name" value="Helical backbone' metal receptor"/>
    <property type="match status" value="1"/>
</dbReference>